<gene>
    <name evidence="1" type="ORF">GRF59_07250</name>
</gene>
<name>A0A7X3IJZ2_9BACL</name>
<evidence type="ECO:0000313" key="1">
    <source>
        <dbReference type="EMBL" id="MWV43427.1"/>
    </source>
</evidence>
<dbReference type="RefSeq" id="WP_160496935.1">
    <property type="nucleotide sequence ID" value="NZ_WUBI01000001.1"/>
</dbReference>
<evidence type="ECO:0008006" key="3">
    <source>
        <dbReference type="Google" id="ProtNLM"/>
    </source>
</evidence>
<evidence type="ECO:0000313" key="2">
    <source>
        <dbReference type="Proteomes" id="UP000460318"/>
    </source>
</evidence>
<reference evidence="1 2" key="1">
    <citation type="submission" date="2019-12" db="EMBL/GenBank/DDBJ databases">
        <title>Paenibacillus sp. nov., an endophytic bacterium isolated from the stem of Dendrobium.</title>
        <authorList>
            <person name="Zhao R."/>
        </authorList>
    </citation>
    <scope>NUCLEOTIDE SEQUENCE [LARGE SCALE GENOMIC DNA]</scope>
    <source>
        <strain evidence="1 2">HJL G12</strain>
    </source>
</reference>
<proteinExistence type="predicted"/>
<keyword evidence="2" id="KW-1185">Reference proteome</keyword>
<protein>
    <recommendedName>
        <fullName evidence="3">Ubiquitin-like domain-containing protein</fullName>
    </recommendedName>
</protein>
<dbReference type="AlphaFoldDB" id="A0A7X3IJZ2"/>
<dbReference type="Proteomes" id="UP000460318">
    <property type="component" value="Unassembled WGS sequence"/>
</dbReference>
<comment type="caution">
    <text evidence="1">The sequence shown here is derived from an EMBL/GenBank/DDBJ whole genome shotgun (WGS) entry which is preliminary data.</text>
</comment>
<sequence length="110" mass="12608">MILTVTISRREREWFDIDVPDDYPVIQLKEMLGMRVYGESPRTGQQYILEGKFPDGLWFTIRDSQDIAEAGLREGSLVRLQRAFSTTDEEAPVFGKRSLFQNESFGVSGD</sequence>
<accession>A0A7X3IJZ2</accession>
<organism evidence="1 2">
    <name type="scientific">Paenibacillus dendrobii</name>
    <dbReference type="NCBI Taxonomy" id="2691084"/>
    <lineage>
        <taxon>Bacteria</taxon>
        <taxon>Bacillati</taxon>
        <taxon>Bacillota</taxon>
        <taxon>Bacilli</taxon>
        <taxon>Bacillales</taxon>
        <taxon>Paenibacillaceae</taxon>
        <taxon>Paenibacillus</taxon>
    </lineage>
</organism>
<dbReference type="EMBL" id="WUBI01000001">
    <property type="protein sequence ID" value="MWV43427.1"/>
    <property type="molecule type" value="Genomic_DNA"/>
</dbReference>